<evidence type="ECO:0000313" key="1">
    <source>
        <dbReference type="EMBL" id="CAP39802.1"/>
    </source>
</evidence>
<keyword evidence="2" id="KW-1185">Reference proteome</keyword>
<dbReference type="KEGG" id="cbr:CBG_23182"/>
<accession>A8Y4I2</accession>
<dbReference type="CTD" id="8578502"/>
<reference evidence="1 2" key="1">
    <citation type="journal article" date="2003" name="PLoS Biol.">
        <title>The genome sequence of Caenorhabditis briggsae: a platform for comparative genomics.</title>
        <authorList>
            <person name="Stein L.D."/>
            <person name="Bao Z."/>
            <person name="Blasiar D."/>
            <person name="Blumenthal T."/>
            <person name="Brent M.R."/>
            <person name="Chen N."/>
            <person name="Chinwalla A."/>
            <person name="Clarke L."/>
            <person name="Clee C."/>
            <person name="Coghlan A."/>
            <person name="Coulson A."/>
            <person name="D'Eustachio P."/>
            <person name="Fitch D.H."/>
            <person name="Fulton L.A."/>
            <person name="Fulton R.E."/>
            <person name="Griffiths-Jones S."/>
            <person name="Harris T.W."/>
            <person name="Hillier L.W."/>
            <person name="Kamath R."/>
            <person name="Kuwabara P.E."/>
            <person name="Mardis E.R."/>
            <person name="Marra M.A."/>
            <person name="Miner T.L."/>
            <person name="Minx P."/>
            <person name="Mullikin J.C."/>
            <person name="Plumb R.W."/>
            <person name="Rogers J."/>
            <person name="Schein J.E."/>
            <person name="Sohrmann M."/>
            <person name="Spieth J."/>
            <person name="Stajich J.E."/>
            <person name="Wei C."/>
            <person name="Willey D."/>
            <person name="Wilson R.K."/>
            <person name="Durbin R."/>
            <person name="Waterston R.H."/>
        </authorList>
    </citation>
    <scope>NUCLEOTIDE SEQUENCE [LARGE SCALE GENOMIC DNA]</scope>
    <source>
        <strain evidence="1 2">AF16</strain>
    </source>
</reference>
<dbReference type="InParanoid" id="A8Y4I2"/>
<gene>
    <name evidence="1 3" type="ORF">CBG23182</name>
    <name evidence="1" type="ORF">CBG_23182</name>
</gene>
<dbReference type="Proteomes" id="UP000008549">
    <property type="component" value="Unassembled WGS sequence"/>
</dbReference>
<organism evidence="1 2">
    <name type="scientific">Caenorhabditis briggsae</name>
    <dbReference type="NCBI Taxonomy" id="6238"/>
    <lineage>
        <taxon>Eukaryota</taxon>
        <taxon>Metazoa</taxon>
        <taxon>Ecdysozoa</taxon>
        <taxon>Nematoda</taxon>
        <taxon>Chromadorea</taxon>
        <taxon>Rhabditida</taxon>
        <taxon>Rhabditina</taxon>
        <taxon>Rhabditomorpha</taxon>
        <taxon>Rhabditoidea</taxon>
        <taxon>Rhabditidae</taxon>
        <taxon>Peloderinae</taxon>
        <taxon>Caenorhabditis</taxon>
    </lineage>
</organism>
<sequence length="67" mass="7632">MVLLSCTFSMSSPVSVHVAERIMCAVVGPSGEWKERVRFSRWFSTDDKWTLEPRSSAHLLGSDNRPY</sequence>
<dbReference type="AlphaFoldDB" id="A8Y4I2"/>
<proteinExistence type="predicted"/>
<protein>
    <submittedName>
        <fullName evidence="1">Protein CBG23182</fullName>
    </submittedName>
</protein>
<evidence type="ECO:0000313" key="2">
    <source>
        <dbReference type="Proteomes" id="UP000008549"/>
    </source>
</evidence>
<dbReference type="GeneID" id="8578502"/>
<dbReference type="RefSeq" id="XP_002636507.1">
    <property type="nucleotide sequence ID" value="XM_002636461.1"/>
</dbReference>
<dbReference type="HOGENOM" id="CLU_2814724_0_0_1"/>
<reference evidence="1 2" key="2">
    <citation type="journal article" date="2011" name="PLoS Genet.">
        <title>Caenorhabditis briggsae recombinant inbred line genotypes reveal inter-strain incompatibility and the evolution of recombination.</title>
        <authorList>
            <person name="Ross J.A."/>
            <person name="Koboldt D.C."/>
            <person name="Staisch J.E."/>
            <person name="Chamberlin H.M."/>
            <person name="Gupta B.P."/>
            <person name="Miller R.D."/>
            <person name="Baird S.E."/>
            <person name="Haag E.S."/>
        </authorList>
    </citation>
    <scope>NUCLEOTIDE SEQUENCE [LARGE SCALE GENOMIC DNA]</scope>
    <source>
        <strain evidence="1 2">AF16</strain>
    </source>
</reference>
<evidence type="ECO:0000313" key="3">
    <source>
        <dbReference type="WormBase" id="CBG23182"/>
    </source>
</evidence>
<dbReference type="WormBase" id="CBG23182">
    <property type="protein sequence ID" value="CBP49100"/>
    <property type="gene ID" value="WBGene00041585"/>
</dbReference>
<dbReference type="EMBL" id="HE601533">
    <property type="protein sequence ID" value="CAP39802.1"/>
    <property type="molecule type" value="Genomic_DNA"/>
</dbReference>
<name>A8Y4I2_CAEBR</name>